<dbReference type="InterPro" id="IPR036388">
    <property type="entry name" value="WH-like_DNA-bd_sf"/>
</dbReference>
<accession>A0A841CWN5</accession>
<dbReference type="GO" id="GO:0043531">
    <property type="term" value="F:ADP binding"/>
    <property type="evidence" value="ECO:0007669"/>
    <property type="project" value="InterPro"/>
</dbReference>
<gene>
    <name evidence="9" type="ORF">FHS29_006397</name>
</gene>
<dbReference type="RefSeq" id="WP_221456921.1">
    <property type="nucleotide sequence ID" value="NZ_JACHJN010000012.1"/>
</dbReference>
<evidence type="ECO:0000313" key="9">
    <source>
        <dbReference type="EMBL" id="MBB5959776.1"/>
    </source>
</evidence>
<dbReference type="Pfam" id="PF03704">
    <property type="entry name" value="BTAD"/>
    <property type="match status" value="1"/>
</dbReference>
<feature type="repeat" description="TPR" evidence="5">
    <location>
        <begin position="933"/>
        <end position="966"/>
    </location>
</feature>
<dbReference type="PANTHER" id="PTHR35807">
    <property type="entry name" value="TRANSCRIPTIONAL REGULATOR REDD-RELATED"/>
    <property type="match status" value="1"/>
</dbReference>
<dbReference type="InterPro" id="IPR051677">
    <property type="entry name" value="AfsR-DnrI-RedD_regulator"/>
</dbReference>
<dbReference type="Gene3D" id="3.40.50.300">
    <property type="entry name" value="P-loop containing nucleotide triphosphate hydrolases"/>
    <property type="match status" value="1"/>
</dbReference>
<dbReference type="SUPFAM" id="SSF52540">
    <property type="entry name" value="P-loop containing nucleoside triphosphate hydrolases"/>
    <property type="match status" value="1"/>
</dbReference>
<sequence>MAASSSAVHRTIVVVGVEGFGDPHRTLPHQLGTREGLYRVVDRALRAVGVRWRDCYHEDRGDSVFVLVPPEVSKGPLVEVVPEALARSLREHNVTVPPEQHVRLRVAVHAGEVAFDDHGVTSTALTTAFRLLGAPALGQALAGSPGTVALIVSRWIFDEVVRHSAVLDATTFRPVPVAVKETRGTAWIALPDQPYPADPAVLDHRVDVGHPEAGSDGLEFGVLGPVAVRHRGRELVVGSAQQRCVLALLLLDAGRVVSLERLVDALWRDDAVPRTARNVVQRCVSDLRKLLAVDPQVRLAHKPPGYLLEVRPERVDLHRFRSLVGQARGAADRAVSLRRALELWRGEPLADVDGLESVRQALAEERSAVLEDCLEAEVDSGRHAQAVPELRGLVSDHPLRERPTGLLMLALYRGGRQAEALEHYRHTRQRLAGELGTDPGPALRRLHHRILTADPTLAATPADVAPPAKVTHPPAQVPHQLPTAPAPFVGRRDELARLDSTVAAADGASTVLISAIGGAGGIGKSWLALHWAHRHADRFPDGQLFVDLRGFSPDSEPMNPAVAVRGFLDALGVAQDRIPVEAHAQTALFRSLASGRRMLVVLDNAVDTTQVAPLLPGGTTCAVLVTSRNHLPGLVTGHGARHLSLDVLPEADARALLTDRLGAARIAAEPTAVRELVDLCDGYPLALGIVAAHAHMRPRLPLAALADELRELGLEALDDDDPAASLPTILSWSYRNLAPDQATAFALLGIAPGRDIGPHAAASLFGLPGDTTRAVLRGLEQASLVSQHARGRYRMHDLIRRQAVTTAHEHLTAEARETGLRRVMSHYLHTAHAAACLLNPHAEKIPLAPPTPGSRPHPPADDPAAMAWFDTEHANLLAAQRTADTHRWYQPVWDLAWTLLTFHVRRAHRHDDLAVWQAALDATKHLPEPGTRIRAHRFLGRAFARLGRHEESARHLHQALALADRHHLPLHQAHTHQVLSLAAEAQGDDRRALDHATRALEFYRALDLPVWQADALNAVGWFATRLGDHDTAREHCHAALVLHRRHHNTAGEASTLDSLGLVDHRTGRHAEAAHHYEQALALFRDLNNTSQAADTLDHLGHPYVALGRHEKARAVWREALELFRRQSRDDEAERVQRQLDALGQVDGDEPAGP</sequence>
<dbReference type="SMART" id="SM01043">
    <property type="entry name" value="BTAD"/>
    <property type="match status" value="1"/>
</dbReference>
<dbReference type="PROSITE" id="PS51755">
    <property type="entry name" value="OMPR_PHOB"/>
    <property type="match status" value="1"/>
</dbReference>
<keyword evidence="5" id="KW-0802">TPR repeat</keyword>
<reference evidence="9 10" key="1">
    <citation type="submission" date="2020-08" db="EMBL/GenBank/DDBJ databases">
        <title>Genomic Encyclopedia of Type Strains, Phase III (KMG-III): the genomes of soil and plant-associated and newly described type strains.</title>
        <authorList>
            <person name="Whitman W."/>
        </authorList>
    </citation>
    <scope>NUCLEOTIDE SEQUENCE [LARGE SCALE GENOMIC DNA]</scope>
    <source>
        <strain evidence="9 10">CECT 8640</strain>
    </source>
</reference>
<dbReference type="EMBL" id="JACHJN010000012">
    <property type="protein sequence ID" value="MBB5959776.1"/>
    <property type="molecule type" value="Genomic_DNA"/>
</dbReference>
<dbReference type="Gene3D" id="1.25.40.10">
    <property type="entry name" value="Tetratricopeptide repeat domain"/>
    <property type="match status" value="2"/>
</dbReference>
<dbReference type="InterPro" id="IPR016032">
    <property type="entry name" value="Sig_transdc_resp-reg_C-effctor"/>
</dbReference>
<evidence type="ECO:0000259" key="8">
    <source>
        <dbReference type="PROSITE" id="PS51755"/>
    </source>
</evidence>
<feature type="repeat" description="TPR" evidence="5">
    <location>
        <begin position="1093"/>
        <end position="1126"/>
    </location>
</feature>
<dbReference type="PROSITE" id="PS50005">
    <property type="entry name" value="TPR"/>
    <property type="match status" value="2"/>
</dbReference>
<dbReference type="Pfam" id="PF13424">
    <property type="entry name" value="TPR_12"/>
    <property type="match status" value="2"/>
</dbReference>
<evidence type="ECO:0000256" key="5">
    <source>
        <dbReference type="PROSITE-ProRule" id="PRU00339"/>
    </source>
</evidence>
<dbReference type="AlphaFoldDB" id="A0A841CWN5"/>
<dbReference type="InterPro" id="IPR027417">
    <property type="entry name" value="P-loop_NTPase"/>
</dbReference>
<keyword evidence="2" id="KW-0805">Transcription regulation</keyword>
<dbReference type="SMART" id="SM00028">
    <property type="entry name" value="TPR"/>
    <property type="match status" value="5"/>
</dbReference>
<evidence type="ECO:0000256" key="6">
    <source>
        <dbReference type="PROSITE-ProRule" id="PRU01091"/>
    </source>
</evidence>
<dbReference type="GO" id="GO:0006355">
    <property type="term" value="P:regulation of DNA-templated transcription"/>
    <property type="evidence" value="ECO:0007669"/>
    <property type="project" value="InterPro"/>
</dbReference>
<dbReference type="SMART" id="SM00862">
    <property type="entry name" value="Trans_reg_C"/>
    <property type="match status" value="1"/>
</dbReference>
<dbReference type="Pfam" id="PF00486">
    <property type="entry name" value="Trans_reg_C"/>
    <property type="match status" value="1"/>
</dbReference>
<dbReference type="CDD" id="cd15831">
    <property type="entry name" value="BTAD"/>
    <property type="match status" value="1"/>
</dbReference>
<dbReference type="PRINTS" id="PR00364">
    <property type="entry name" value="DISEASERSIST"/>
</dbReference>
<evidence type="ECO:0000256" key="7">
    <source>
        <dbReference type="SAM" id="MobiDB-lite"/>
    </source>
</evidence>
<dbReference type="PANTHER" id="PTHR35807:SF1">
    <property type="entry name" value="TRANSCRIPTIONAL REGULATOR REDD"/>
    <property type="match status" value="1"/>
</dbReference>
<comment type="similarity">
    <text evidence="1">Belongs to the AfsR/DnrI/RedD regulatory family.</text>
</comment>
<dbReference type="InterPro" id="IPR019734">
    <property type="entry name" value="TPR_rpt"/>
</dbReference>
<feature type="compositionally biased region" description="Basic and acidic residues" evidence="7">
    <location>
        <begin position="1127"/>
        <end position="1137"/>
    </location>
</feature>
<dbReference type="Gene3D" id="1.10.10.10">
    <property type="entry name" value="Winged helix-like DNA-binding domain superfamily/Winged helix DNA-binding domain"/>
    <property type="match status" value="1"/>
</dbReference>
<keyword evidence="4" id="KW-0804">Transcription</keyword>
<feature type="DNA-binding region" description="OmpR/PhoB-type" evidence="6">
    <location>
        <begin position="210"/>
        <end position="310"/>
    </location>
</feature>
<dbReference type="InterPro" id="IPR001867">
    <property type="entry name" value="OmpR/PhoB-type_DNA-bd"/>
</dbReference>
<feature type="region of interest" description="Disordered" evidence="7">
    <location>
        <begin position="1127"/>
        <end position="1153"/>
    </location>
</feature>
<evidence type="ECO:0000256" key="1">
    <source>
        <dbReference type="ARBA" id="ARBA00005820"/>
    </source>
</evidence>
<keyword evidence="10" id="KW-1185">Reference proteome</keyword>
<dbReference type="GO" id="GO:0003677">
    <property type="term" value="F:DNA binding"/>
    <property type="evidence" value="ECO:0007669"/>
    <property type="project" value="UniProtKB-UniRule"/>
</dbReference>
<keyword evidence="3 6" id="KW-0238">DNA-binding</keyword>
<evidence type="ECO:0000313" key="10">
    <source>
        <dbReference type="Proteomes" id="UP000547510"/>
    </source>
</evidence>
<dbReference type="InterPro" id="IPR005158">
    <property type="entry name" value="BTAD"/>
</dbReference>
<comment type="caution">
    <text evidence="9">The sequence shown here is derived from an EMBL/GenBank/DDBJ whole genome shotgun (WGS) entry which is preliminary data.</text>
</comment>
<proteinExistence type="inferred from homology"/>
<dbReference type="InterPro" id="IPR011990">
    <property type="entry name" value="TPR-like_helical_dom_sf"/>
</dbReference>
<name>A0A841CWN5_9PSEU</name>
<evidence type="ECO:0000256" key="3">
    <source>
        <dbReference type="ARBA" id="ARBA00023125"/>
    </source>
</evidence>
<dbReference type="GO" id="GO:0000160">
    <property type="term" value="P:phosphorelay signal transduction system"/>
    <property type="evidence" value="ECO:0007669"/>
    <property type="project" value="InterPro"/>
</dbReference>
<protein>
    <submittedName>
        <fullName evidence="9">DNA-binding SARP family transcriptional activator/tetratricopeptide (TPR) repeat protein</fullName>
    </submittedName>
</protein>
<organism evidence="9 10">
    <name type="scientific">Saccharothrix tamanrassetensis</name>
    <dbReference type="NCBI Taxonomy" id="1051531"/>
    <lineage>
        <taxon>Bacteria</taxon>
        <taxon>Bacillati</taxon>
        <taxon>Actinomycetota</taxon>
        <taxon>Actinomycetes</taxon>
        <taxon>Pseudonocardiales</taxon>
        <taxon>Pseudonocardiaceae</taxon>
        <taxon>Saccharothrix</taxon>
    </lineage>
</organism>
<evidence type="ECO:0000256" key="4">
    <source>
        <dbReference type="ARBA" id="ARBA00023163"/>
    </source>
</evidence>
<dbReference type="SUPFAM" id="SSF46894">
    <property type="entry name" value="C-terminal effector domain of the bipartite response regulators"/>
    <property type="match status" value="1"/>
</dbReference>
<dbReference type="SUPFAM" id="SSF48452">
    <property type="entry name" value="TPR-like"/>
    <property type="match status" value="3"/>
</dbReference>
<dbReference type="Proteomes" id="UP000547510">
    <property type="component" value="Unassembled WGS sequence"/>
</dbReference>
<evidence type="ECO:0000256" key="2">
    <source>
        <dbReference type="ARBA" id="ARBA00023015"/>
    </source>
</evidence>
<feature type="domain" description="OmpR/PhoB-type" evidence="8">
    <location>
        <begin position="210"/>
        <end position="310"/>
    </location>
</feature>